<sequence>MLEASCGHKCAMIGKYRFCELQNFIEKFQEVKEATRQAAAHQKSHQAQVNGSSITPSTSGSGSPSSTRSQAKQQPAPPEKKPTEEQPVNSVTNQIDQISLSSSYSASTQNEINSLKSPLVPHQRSQSLSRLQSGKTPGSPKHHHLKEKYSVPSLPQSAVEAQLKYENDRLKLALAQSSANAKKWEIELQTLKNNNVRLAGALQESTTNVEEWKKQLQTLKEENAKMKTRILELEAVSGNTEALTELTQEVINLRAKGDSLATEIKRKDKEVNFLKKKLDEPQVPNVKVEDKLKVLLMENEGLRISIGKLQEQVDAAKATNYSKRATLEQLNQRLAQKIQEFRDIQQELASFIDS</sequence>
<evidence type="ECO:0000256" key="2">
    <source>
        <dbReference type="SAM" id="MobiDB-lite"/>
    </source>
</evidence>
<dbReference type="GeneID" id="106464437"/>
<gene>
    <name evidence="4" type="primary">LOC106464437</name>
</gene>
<protein>
    <submittedName>
        <fullName evidence="4">Homer protein homolog 2-like</fullName>
    </submittedName>
</protein>
<dbReference type="SUPFAM" id="SSF57997">
    <property type="entry name" value="Tropomyosin"/>
    <property type="match status" value="1"/>
</dbReference>
<dbReference type="PANTHER" id="PTHR10918">
    <property type="entry name" value="HOMER"/>
    <property type="match status" value="1"/>
</dbReference>
<proteinExistence type="predicted"/>
<evidence type="ECO:0000313" key="4">
    <source>
        <dbReference type="RefSeq" id="XP_013780032.1"/>
    </source>
</evidence>
<feature type="region of interest" description="Disordered" evidence="2">
    <location>
        <begin position="36"/>
        <end position="90"/>
    </location>
</feature>
<dbReference type="RefSeq" id="XP_013780032.1">
    <property type="nucleotide sequence ID" value="XM_013924578.2"/>
</dbReference>
<name>A0ABM1BDX4_LIMPO</name>
<keyword evidence="3" id="KW-1185">Reference proteome</keyword>
<evidence type="ECO:0000313" key="3">
    <source>
        <dbReference type="Proteomes" id="UP000694941"/>
    </source>
</evidence>
<dbReference type="Gene3D" id="1.10.287.1490">
    <property type="match status" value="1"/>
</dbReference>
<feature type="region of interest" description="Disordered" evidence="2">
    <location>
        <begin position="114"/>
        <end position="153"/>
    </location>
</feature>
<feature type="coiled-coil region" evidence="1">
    <location>
        <begin position="299"/>
        <end position="347"/>
    </location>
</feature>
<feature type="coiled-coil region" evidence="1">
    <location>
        <begin position="167"/>
        <end position="236"/>
    </location>
</feature>
<feature type="compositionally biased region" description="Low complexity" evidence="2">
    <location>
        <begin position="123"/>
        <end position="133"/>
    </location>
</feature>
<evidence type="ECO:0000256" key="1">
    <source>
        <dbReference type="SAM" id="Coils"/>
    </source>
</evidence>
<reference evidence="4" key="1">
    <citation type="submission" date="2025-08" db="UniProtKB">
        <authorList>
            <consortium name="RefSeq"/>
        </authorList>
    </citation>
    <scope>IDENTIFICATION</scope>
    <source>
        <tissue evidence="4">Muscle</tissue>
    </source>
</reference>
<dbReference type="Proteomes" id="UP000694941">
    <property type="component" value="Unplaced"/>
</dbReference>
<accession>A0ABM1BDX4</accession>
<feature type="compositionally biased region" description="Low complexity" evidence="2">
    <location>
        <begin position="37"/>
        <end position="74"/>
    </location>
</feature>
<keyword evidence="1" id="KW-0175">Coiled coil</keyword>
<organism evidence="3 4">
    <name type="scientific">Limulus polyphemus</name>
    <name type="common">Atlantic horseshoe crab</name>
    <dbReference type="NCBI Taxonomy" id="6850"/>
    <lineage>
        <taxon>Eukaryota</taxon>
        <taxon>Metazoa</taxon>
        <taxon>Ecdysozoa</taxon>
        <taxon>Arthropoda</taxon>
        <taxon>Chelicerata</taxon>
        <taxon>Merostomata</taxon>
        <taxon>Xiphosura</taxon>
        <taxon>Limulidae</taxon>
        <taxon>Limulus</taxon>
    </lineage>
</organism>
<dbReference type="InterPro" id="IPR045027">
    <property type="entry name" value="Homer"/>
</dbReference>